<reference evidence="1 2" key="2">
    <citation type="journal article" date="2022" name="Mol. Ecol. Resour.">
        <title>The genomes of chicory, endive, great burdock and yacon provide insights into Asteraceae paleo-polyploidization history and plant inulin production.</title>
        <authorList>
            <person name="Fan W."/>
            <person name="Wang S."/>
            <person name="Wang H."/>
            <person name="Wang A."/>
            <person name="Jiang F."/>
            <person name="Liu H."/>
            <person name="Zhao H."/>
            <person name="Xu D."/>
            <person name="Zhang Y."/>
        </authorList>
    </citation>
    <scope>NUCLEOTIDE SEQUENCE [LARGE SCALE GENOMIC DNA]</scope>
    <source>
        <strain evidence="2">cv. Niubang</strain>
    </source>
</reference>
<comment type="caution">
    <text evidence="1">The sequence shown here is derived from an EMBL/GenBank/DDBJ whole genome shotgun (WGS) entry which is preliminary data.</text>
</comment>
<protein>
    <submittedName>
        <fullName evidence="1">Uncharacterized protein</fullName>
    </submittedName>
</protein>
<evidence type="ECO:0000313" key="1">
    <source>
        <dbReference type="EMBL" id="KAI3665394.1"/>
    </source>
</evidence>
<evidence type="ECO:0000313" key="2">
    <source>
        <dbReference type="Proteomes" id="UP001055879"/>
    </source>
</evidence>
<organism evidence="1 2">
    <name type="scientific">Arctium lappa</name>
    <name type="common">Greater burdock</name>
    <name type="synonym">Lappa major</name>
    <dbReference type="NCBI Taxonomy" id="4217"/>
    <lineage>
        <taxon>Eukaryota</taxon>
        <taxon>Viridiplantae</taxon>
        <taxon>Streptophyta</taxon>
        <taxon>Embryophyta</taxon>
        <taxon>Tracheophyta</taxon>
        <taxon>Spermatophyta</taxon>
        <taxon>Magnoliopsida</taxon>
        <taxon>eudicotyledons</taxon>
        <taxon>Gunneridae</taxon>
        <taxon>Pentapetalae</taxon>
        <taxon>asterids</taxon>
        <taxon>campanulids</taxon>
        <taxon>Asterales</taxon>
        <taxon>Asteraceae</taxon>
        <taxon>Carduoideae</taxon>
        <taxon>Cardueae</taxon>
        <taxon>Arctiinae</taxon>
        <taxon>Arctium</taxon>
    </lineage>
</organism>
<name>A0ACB8XGC4_ARCLA</name>
<dbReference type="EMBL" id="CM042064">
    <property type="protein sequence ID" value="KAI3665394.1"/>
    <property type="molecule type" value="Genomic_DNA"/>
</dbReference>
<reference evidence="2" key="1">
    <citation type="journal article" date="2022" name="Mol. Ecol. Resour.">
        <title>The genomes of chicory, endive, great burdock and yacon provide insights into Asteraceae palaeo-polyploidization history and plant inulin production.</title>
        <authorList>
            <person name="Fan W."/>
            <person name="Wang S."/>
            <person name="Wang H."/>
            <person name="Wang A."/>
            <person name="Jiang F."/>
            <person name="Liu H."/>
            <person name="Zhao H."/>
            <person name="Xu D."/>
            <person name="Zhang Y."/>
        </authorList>
    </citation>
    <scope>NUCLEOTIDE SEQUENCE [LARGE SCALE GENOMIC DNA]</scope>
    <source>
        <strain evidence="2">cv. Niubang</strain>
    </source>
</reference>
<sequence length="190" mass="21670">MSTFSRSPFSPRRRLVFLRSMDLGMFGSIPVGSLENIDLSIRGELVGEDLRSQTILEVVRVTQGWETVAVSWISDYFSKLSVHTDIGVMCPKWAIIVSISVRTSWLIWIQLRVQRFFPEQNRSYNEEVTAKTVNKEKPDEQSTGRLVARLRPPRNPPGALLTHSGDLWRDLTRPVTRAEPCSSLKPDFQP</sequence>
<dbReference type="Proteomes" id="UP001055879">
    <property type="component" value="Linkage Group LG18"/>
</dbReference>
<gene>
    <name evidence="1" type="ORF">L6452_44018</name>
</gene>
<proteinExistence type="predicted"/>
<keyword evidence="2" id="KW-1185">Reference proteome</keyword>
<accession>A0ACB8XGC4</accession>